<protein>
    <recommendedName>
        <fullName evidence="10">Fluoride-specific ion channel FluC</fullName>
    </recommendedName>
</protein>
<gene>
    <name evidence="10" type="primary">fluC</name>
    <name evidence="10" type="synonym">crcB</name>
    <name evidence="11" type="ORF">RM590_03985</name>
</gene>
<feature type="binding site" evidence="10">
    <location>
        <position position="97"/>
    </location>
    <ligand>
        <name>Na(+)</name>
        <dbReference type="ChEBI" id="CHEBI:29101"/>
        <note>structural</note>
    </ligand>
</feature>
<accession>A0ABU2MKA6</accession>
<keyword evidence="10" id="KW-0813">Transport</keyword>
<proteinExistence type="inferred from homology"/>
<keyword evidence="10" id="KW-0406">Ion transport</keyword>
<comment type="caution">
    <text evidence="11">The sequence shown here is derived from an EMBL/GenBank/DDBJ whole genome shotgun (WGS) entry which is preliminary data.</text>
</comment>
<sequence>MSDLPELPSAPRRPPPGRGRLSLLAVVALGGGLGSAARYGAGRLVATPPHGFPWTTLGVNVLGCALIGVLMVAVTEAGSAHRLVRPFLGTGVLGGFTTFSTYTLDVEQLFSAGRPGPAFACLLLTPVAALLAVWPAAAATRRLLGGRGARP</sequence>
<evidence type="ECO:0000256" key="4">
    <source>
        <dbReference type="ARBA" id="ARBA00022989"/>
    </source>
</evidence>
<feature type="binding site" evidence="10">
    <location>
        <position position="94"/>
    </location>
    <ligand>
        <name>Na(+)</name>
        <dbReference type="ChEBI" id="CHEBI:29101"/>
        <note>structural</note>
    </ligand>
</feature>
<feature type="transmembrane region" description="Helical" evidence="10">
    <location>
        <begin position="21"/>
        <end position="40"/>
    </location>
</feature>
<keyword evidence="5 10" id="KW-0472">Membrane</keyword>
<evidence type="ECO:0000256" key="2">
    <source>
        <dbReference type="ARBA" id="ARBA00022475"/>
    </source>
</evidence>
<dbReference type="RefSeq" id="WP_311702948.1">
    <property type="nucleotide sequence ID" value="NZ_JAVREL010000002.1"/>
</dbReference>
<feature type="transmembrane region" description="Helical" evidence="10">
    <location>
        <begin position="86"/>
        <end position="104"/>
    </location>
</feature>
<keyword evidence="12" id="KW-1185">Reference proteome</keyword>
<feature type="transmembrane region" description="Helical" evidence="10">
    <location>
        <begin position="52"/>
        <end position="74"/>
    </location>
</feature>
<comment type="catalytic activity">
    <reaction evidence="8">
        <text>fluoride(in) = fluoride(out)</text>
        <dbReference type="Rhea" id="RHEA:76159"/>
        <dbReference type="ChEBI" id="CHEBI:17051"/>
    </reaction>
    <physiologicalReaction direction="left-to-right" evidence="8">
        <dbReference type="Rhea" id="RHEA:76160"/>
    </physiologicalReaction>
</comment>
<evidence type="ECO:0000256" key="6">
    <source>
        <dbReference type="ARBA" id="ARBA00023303"/>
    </source>
</evidence>
<evidence type="ECO:0000256" key="7">
    <source>
        <dbReference type="ARBA" id="ARBA00035120"/>
    </source>
</evidence>
<dbReference type="InterPro" id="IPR003691">
    <property type="entry name" value="FluC"/>
</dbReference>
<evidence type="ECO:0000313" key="11">
    <source>
        <dbReference type="EMBL" id="MDT0341803.1"/>
    </source>
</evidence>
<evidence type="ECO:0000256" key="8">
    <source>
        <dbReference type="ARBA" id="ARBA00035585"/>
    </source>
</evidence>
<evidence type="ECO:0000256" key="10">
    <source>
        <dbReference type="HAMAP-Rule" id="MF_00454"/>
    </source>
</evidence>
<name>A0ABU2MKA6_9ACTN</name>
<keyword evidence="6 10" id="KW-0407">Ion channel</keyword>
<reference evidence="12" key="1">
    <citation type="submission" date="2023-07" db="EMBL/GenBank/DDBJ databases">
        <title>30 novel species of actinomycetes from the DSMZ collection.</title>
        <authorList>
            <person name="Nouioui I."/>
        </authorList>
    </citation>
    <scope>NUCLEOTIDE SEQUENCE [LARGE SCALE GENOMIC DNA]</scope>
    <source>
        <strain evidence="12">DSM 44938</strain>
    </source>
</reference>
<organism evidence="11 12">
    <name type="scientific">Streptomyces litchfieldiae</name>
    <dbReference type="NCBI Taxonomy" id="3075543"/>
    <lineage>
        <taxon>Bacteria</taxon>
        <taxon>Bacillati</taxon>
        <taxon>Actinomycetota</taxon>
        <taxon>Actinomycetes</taxon>
        <taxon>Kitasatosporales</taxon>
        <taxon>Streptomycetaceae</taxon>
        <taxon>Streptomyces</taxon>
    </lineage>
</organism>
<keyword evidence="10" id="KW-0479">Metal-binding</keyword>
<evidence type="ECO:0000256" key="3">
    <source>
        <dbReference type="ARBA" id="ARBA00022692"/>
    </source>
</evidence>
<feature type="transmembrane region" description="Helical" evidence="10">
    <location>
        <begin position="116"/>
        <end position="137"/>
    </location>
</feature>
<comment type="subcellular location">
    <subcellularLocation>
        <location evidence="1 10">Cell membrane</location>
        <topology evidence="1 10">Multi-pass membrane protein</topology>
    </subcellularLocation>
</comment>
<keyword evidence="3 10" id="KW-0812">Transmembrane</keyword>
<dbReference type="PANTHER" id="PTHR28259:SF1">
    <property type="entry name" value="FLUORIDE EXPORT PROTEIN 1-RELATED"/>
    <property type="match status" value="1"/>
</dbReference>
<evidence type="ECO:0000256" key="1">
    <source>
        <dbReference type="ARBA" id="ARBA00004651"/>
    </source>
</evidence>
<evidence type="ECO:0000256" key="5">
    <source>
        <dbReference type="ARBA" id="ARBA00023136"/>
    </source>
</evidence>
<keyword evidence="4 10" id="KW-1133">Transmembrane helix</keyword>
<comment type="similarity">
    <text evidence="7 10">Belongs to the fluoride channel Fluc/FEX (TC 1.A.43) family.</text>
</comment>
<dbReference type="HAMAP" id="MF_00454">
    <property type="entry name" value="FluC"/>
    <property type="match status" value="1"/>
</dbReference>
<evidence type="ECO:0000313" key="12">
    <source>
        <dbReference type="Proteomes" id="UP001183246"/>
    </source>
</evidence>
<keyword evidence="2 10" id="KW-1003">Cell membrane</keyword>
<dbReference type="Proteomes" id="UP001183246">
    <property type="component" value="Unassembled WGS sequence"/>
</dbReference>
<dbReference type="EMBL" id="JAVREL010000002">
    <property type="protein sequence ID" value="MDT0341803.1"/>
    <property type="molecule type" value="Genomic_DNA"/>
</dbReference>
<dbReference type="PANTHER" id="PTHR28259">
    <property type="entry name" value="FLUORIDE EXPORT PROTEIN 1-RELATED"/>
    <property type="match status" value="1"/>
</dbReference>
<comment type="activity regulation">
    <text evidence="10">Na(+) is not transported, but it plays an essential structural role and its presence is essential for fluoride channel function.</text>
</comment>
<keyword evidence="10" id="KW-0915">Sodium</keyword>
<dbReference type="Pfam" id="PF02537">
    <property type="entry name" value="CRCB"/>
    <property type="match status" value="1"/>
</dbReference>
<evidence type="ECO:0000256" key="9">
    <source>
        <dbReference type="ARBA" id="ARBA00049940"/>
    </source>
</evidence>
<comment type="function">
    <text evidence="9 10">Fluoride-specific ion channel. Important for reducing fluoride concentration in the cell, thus reducing its toxicity.</text>
</comment>